<comment type="caution">
    <text evidence="9">The sequence shown here is derived from an EMBL/GenBank/DDBJ whole genome shotgun (WGS) entry which is preliminary data.</text>
</comment>
<dbReference type="InterPro" id="IPR015500">
    <property type="entry name" value="Peptidase_S8_subtilisin-rel"/>
</dbReference>
<feature type="region of interest" description="Disordered" evidence="7">
    <location>
        <begin position="388"/>
        <end position="444"/>
    </location>
</feature>
<dbReference type="PATRIC" id="fig|1227492.4.peg.1659"/>
<evidence type="ECO:0000313" key="10">
    <source>
        <dbReference type="Proteomes" id="UP000011693"/>
    </source>
</evidence>
<keyword evidence="4 6" id="KW-0720">Serine protease</keyword>
<dbReference type="AlphaFoldDB" id="M0AR70"/>
<dbReference type="InterPro" id="IPR050131">
    <property type="entry name" value="Peptidase_S8_subtilisin-like"/>
</dbReference>
<evidence type="ECO:0000256" key="7">
    <source>
        <dbReference type="SAM" id="MobiDB-lite"/>
    </source>
</evidence>
<sequence length="693" mass="72848">MLPDRRDTRSRRSVLRGAGVLGGLLGASGLSSATPGRNPGPKQTELLLGIKSTYARGSADGTERTARDAVPADVTVVHSNEQLEYVAVELPAELPAEAVDRIRDALESNDAIEYVEENATLQSLYTPNDPYYDSQHAPQQVNCEDAWAKSLGDEDVTIAVVDQGIEYDHENLVGNIDDRIGEVFVGWGSDPEPLSRDDTHGTLVAGIAAGETENGTGQAGISNCSLLAARALDEQGQGALSDIADAIQWAADEGVDVINLSLGSSSGLWTLENACEYAIEQGCLVVAAAGNSGGSVMYPAAYDDVLAVSAVTSRDRLASFSNRGPEIDLAAPGQNLLSTTLNDGYDRISGTSAAAPVVAGVAGLVRSVYPGLSSSALREHLRETATDIGLSSTAQGAGRVDAGNAVTTAPEGYDGPDERDDDADEDPEGDEEEEKEEEETDGDTYLLSFVTEPDARYASYEFTATGPVEFTTAPGQTPSGGTIEGGTYSAEDYIEEDDGTWHAGGVTGGGQGDAFSVEGAITSIDIGQPDVMWVELDGERLSPEEVIEETTGDNGDDGKGDGDDEDSSEDDEPEENESDEPACGDETNTARVEGDLDGSGWWPDTARWRYAPQTANPCELTLSLDGPSGSDVGLYITRDGRRPTQWDADESATDTGDSQSLTTALESDDTVRILITARGGSGTYTLELTEQGY</sequence>
<feature type="compositionally biased region" description="Acidic residues" evidence="7">
    <location>
        <begin position="545"/>
        <end position="555"/>
    </location>
</feature>
<evidence type="ECO:0000256" key="6">
    <source>
        <dbReference type="PROSITE-ProRule" id="PRU01240"/>
    </source>
</evidence>
<dbReference type="RefSeq" id="WP_006167085.1">
    <property type="nucleotide sequence ID" value="NZ_AOIN01000046.1"/>
</dbReference>
<feature type="active site" description="Charge relay system" evidence="5 6">
    <location>
        <position position="200"/>
    </location>
</feature>
<keyword evidence="10" id="KW-1185">Reference proteome</keyword>
<evidence type="ECO:0000256" key="5">
    <source>
        <dbReference type="PIRSR" id="PIRSR615500-1"/>
    </source>
</evidence>
<feature type="domain" description="Peptidase S8/S53" evidence="8">
    <location>
        <begin position="154"/>
        <end position="398"/>
    </location>
</feature>
<comment type="similarity">
    <text evidence="1 6">Belongs to the peptidase S8 family.</text>
</comment>
<name>M0AR70_9EURY</name>
<accession>M0AR70</accession>
<evidence type="ECO:0000259" key="8">
    <source>
        <dbReference type="Pfam" id="PF00082"/>
    </source>
</evidence>
<dbReference type="Gene3D" id="3.40.50.200">
    <property type="entry name" value="Peptidase S8/S53 domain"/>
    <property type="match status" value="1"/>
</dbReference>
<evidence type="ECO:0000313" key="9">
    <source>
        <dbReference type="EMBL" id="ELZ01216.1"/>
    </source>
</evidence>
<dbReference type="STRING" id="1227492.C482_08471"/>
<dbReference type="InterPro" id="IPR023828">
    <property type="entry name" value="Peptidase_S8_Ser-AS"/>
</dbReference>
<dbReference type="PROSITE" id="PS00138">
    <property type="entry name" value="SUBTILASE_SER"/>
    <property type="match status" value="1"/>
</dbReference>
<dbReference type="InterPro" id="IPR000209">
    <property type="entry name" value="Peptidase_S8/S53_dom"/>
</dbReference>
<dbReference type="PROSITE" id="PS51892">
    <property type="entry name" value="SUBTILASE"/>
    <property type="match status" value="1"/>
</dbReference>
<dbReference type="PROSITE" id="PS51318">
    <property type="entry name" value="TAT"/>
    <property type="match status" value="1"/>
</dbReference>
<evidence type="ECO:0000256" key="4">
    <source>
        <dbReference type="ARBA" id="ARBA00022825"/>
    </source>
</evidence>
<dbReference type="OrthoDB" id="341609at2157"/>
<dbReference type="InterPro" id="IPR036852">
    <property type="entry name" value="Peptidase_S8/S53_dom_sf"/>
</dbReference>
<evidence type="ECO:0000256" key="2">
    <source>
        <dbReference type="ARBA" id="ARBA00022670"/>
    </source>
</evidence>
<feature type="region of interest" description="Disordered" evidence="7">
    <location>
        <begin position="538"/>
        <end position="603"/>
    </location>
</feature>
<feature type="compositionally biased region" description="Polar residues" evidence="7">
    <location>
        <begin position="653"/>
        <end position="664"/>
    </location>
</feature>
<dbReference type="InterPro" id="IPR006311">
    <property type="entry name" value="TAT_signal"/>
</dbReference>
<proteinExistence type="inferred from homology"/>
<keyword evidence="3 6" id="KW-0378">Hydrolase</keyword>
<dbReference type="PANTHER" id="PTHR43806:SF11">
    <property type="entry name" value="CEREVISIN-RELATED"/>
    <property type="match status" value="1"/>
</dbReference>
<feature type="active site" description="Charge relay system" evidence="5 6">
    <location>
        <position position="352"/>
    </location>
</feature>
<feature type="compositionally biased region" description="Acidic residues" evidence="7">
    <location>
        <begin position="414"/>
        <end position="442"/>
    </location>
</feature>
<dbReference type="PROSITE" id="PS00137">
    <property type="entry name" value="SUBTILASE_HIS"/>
    <property type="match status" value="1"/>
</dbReference>
<evidence type="ECO:0000256" key="3">
    <source>
        <dbReference type="ARBA" id="ARBA00022801"/>
    </source>
</evidence>
<dbReference type="SUPFAM" id="SSF52743">
    <property type="entry name" value="Subtilisin-like"/>
    <property type="match status" value="1"/>
</dbReference>
<feature type="region of interest" description="Disordered" evidence="7">
    <location>
        <begin position="640"/>
        <end position="664"/>
    </location>
</feature>
<dbReference type="InterPro" id="IPR022398">
    <property type="entry name" value="Peptidase_S8_His-AS"/>
</dbReference>
<protein>
    <submittedName>
        <fullName evidence="9">Peptidase S8 and S53 subtilisin kexin sedolisin</fullName>
    </submittedName>
</protein>
<dbReference type="EMBL" id="AOIN01000046">
    <property type="protein sequence ID" value="ELZ01216.1"/>
    <property type="molecule type" value="Genomic_DNA"/>
</dbReference>
<dbReference type="GO" id="GO:0006508">
    <property type="term" value="P:proteolysis"/>
    <property type="evidence" value="ECO:0007669"/>
    <property type="project" value="UniProtKB-KW"/>
</dbReference>
<dbReference type="Proteomes" id="UP000011693">
    <property type="component" value="Unassembled WGS sequence"/>
</dbReference>
<gene>
    <name evidence="9" type="ORF">C482_08471</name>
</gene>
<dbReference type="PRINTS" id="PR00723">
    <property type="entry name" value="SUBTILISIN"/>
</dbReference>
<feature type="active site" description="Charge relay system" evidence="5 6">
    <location>
        <position position="162"/>
    </location>
</feature>
<keyword evidence="2 6" id="KW-0645">Protease</keyword>
<feature type="compositionally biased region" description="Acidic residues" evidence="7">
    <location>
        <begin position="562"/>
        <end position="583"/>
    </location>
</feature>
<reference evidence="9 10" key="1">
    <citation type="journal article" date="2014" name="PLoS Genet.">
        <title>Phylogenetically driven sequencing of extremely halophilic archaea reveals strategies for static and dynamic osmo-response.</title>
        <authorList>
            <person name="Becker E.A."/>
            <person name="Seitzer P.M."/>
            <person name="Tritt A."/>
            <person name="Larsen D."/>
            <person name="Krusor M."/>
            <person name="Yao A.I."/>
            <person name="Wu D."/>
            <person name="Madern D."/>
            <person name="Eisen J.A."/>
            <person name="Darling A.E."/>
            <person name="Facciotti M.T."/>
        </authorList>
    </citation>
    <scope>NUCLEOTIDE SEQUENCE [LARGE SCALE GENOMIC DNA]</scope>
    <source>
        <strain evidence="9 10">JCM 10990</strain>
    </source>
</reference>
<dbReference type="GO" id="GO:0004252">
    <property type="term" value="F:serine-type endopeptidase activity"/>
    <property type="evidence" value="ECO:0007669"/>
    <property type="project" value="UniProtKB-UniRule"/>
</dbReference>
<dbReference type="PANTHER" id="PTHR43806">
    <property type="entry name" value="PEPTIDASE S8"/>
    <property type="match status" value="1"/>
</dbReference>
<organism evidence="9 10">
    <name type="scientific">Natrialba chahannaoensis JCM 10990</name>
    <dbReference type="NCBI Taxonomy" id="1227492"/>
    <lineage>
        <taxon>Archaea</taxon>
        <taxon>Methanobacteriati</taxon>
        <taxon>Methanobacteriota</taxon>
        <taxon>Stenosarchaea group</taxon>
        <taxon>Halobacteria</taxon>
        <taxon>Halobacteriales</taxon>
        <taxon>Natrialbaceae</taxon>
        <taxon>Natrialba</taxon>
    </lineage>
</organism>
<evidence type="ECO:0000256" key="1">
    <source>
        <dbReference type="ARBA" id="ARBA00011073"/>
    </source>
</evidence>
<dbReference type="Pfam" id="PF00082">
    <property type="entry name" value="Peptidase_S8"/>
    <property type="match status" value="1"/>
</dbReference>